<keyword evidence="11" id="KW-1185">Reference proteome</keyword>
<evidence type="ECO:0000256" key="1">
    <source>
        <dbReference type="ARBA" id="ARBA00001970"/>
    </source>
</evidence>
<evidence type="ECO:0000256" key="6">
    <source>
        <dbReference type="ARBA" id="ARBA00025737"/>
    </source>
</evidence>
<dbReference type="InParanoid" id="A0A7L4YMC5"/>
<dbReference type="AlphaFoldDB" id="A0A7L4YMC5"/>
<dbReference type="GO" id="GO:0020037">
    <property type="term" value="F:heme binding"/>
    <property type="evidence" value="ECO:0007669"/>
    <property type="project" value="InterPro"/>
</dbReference>
<keyword evidence="5" id="KW-0408">Iron</keyword>
<protein>
    <submittedName>
        <fullName evidence="10">Dyp-type peroxidase</fullName>
    </submittedName>
</protein>
<feature type="domain" description="Dyp-type peroxidase C-terminal" evidence="9">
    <location>
        <begin position="135"/>
        <end position="299"/>
    </location>
</feature>
<evidence type="ECO:0000256" key="2">
    <source>
        <dbReference type="ARBA" id="ARBA00022559"/>
    </source>
</evidence>
<feature type="region of interest" description="Disordered" evidence="7">
    <location>
        <begin position="304"/>
        <end position="335"/>
    </location>
</feature>
<gene>
    <name evidence="10" type="ORF">EK0264_08500</name>
</gene>
<reference evidence="10 11" key="1">
    <citation type="journal article" date="2018" name="Int. J. Syst. Evol. Microbiol.">
        <title>Epidermidibacterium keratini gen. nov., sp. nov., a member of the family Sporichthyaceae, isolated from keratin epidermis.</title>
        <authorList>
            <person name="Lee D.G."/>
            <person name="Trujillo M.E."/>
            <person name="Kang S."/>
            <person name="Nam J.J."/>
            <person name="Kim Y.J."/>
        </authorList>
    </citation>
    <scope>NUCLEOTIDE SEQUENCE [LARGE SCALE GENOMIC DNA]</scope>
    <source>
        <strain evidence="10 11">EPI-7</strain>
    </source>
</reference>
<dbReference type="InterPro" id="IPR011008">
    <property type="entry name" value="Dimeric_a/b-barrel"/>
</dbReference>
<name>A0A7L4YMC5_9ACTN</name>
<dbReference type="GO" id="GO:0046872">
    <property type="term" value="F:metal ion binding"/>
    <property type="evidence" value="ECO:0007669"/>
    <property type="project" value="UniProtKB-KW"/>
</dbReference>
<dbReference type="InterPro" id="IPR048328">
    <property type="entry name" value="Dyp_perox_C"/>
</dbReference>
<dbReference type="KEGG" id="eke:EK0264_08500"/>
<evidence type="ECO:0000313" key="10">
    <source>
        <dbReference type="EMBL" id="QHC00316.1"/>
    </source>
</evidence>
<dbReference type="Pfam" id="PF20628">
    <property type="entry name" value="Dyp_perox_C"/>
    <property type="match status" value="1"/>
</dbReference>
<evidence type="ECO:0000313" key="11">
    <source>
        <dbReference type="Proteomes" id="UP000463857"/>
    </source>
</evidence>
<comment type="cofactor">
    <cofactor evidence="1">
        <name>heme b</name>
        <dbReference type="ChEBI" id="CHEBI:60344"/>
    </cofactor>
</comment>
<evidence type="ECO:0000256" key="3">
    <source>
        <dbReference type="ARBA" id="ARBA00022723"/>
    </source>
</evidence>
<dbReference type="Proteomes" id="UP000463857">
    <property type="component" value="Chromosome"/>
</dbReference>
<organism evidence="10 11">
    <name type="scientific">Epidermidibacterium keratini</name>
    <dbReference type="NCBI Taxonomy" id="1891644"/>
    <lineage>
        <taxon>Bacteria</taxon>
        <taxon>Bacillati</taxon>
        <taxon>Actinomycetota</taxon>
        <taxon>Actinomycetes</taxon>
        <taxon>Sporichthyales</taxon>
        <taxon>Sporichthyaceae</taxon>
        <taxon>Epidermidibacterium</taxon>
    </lineage>
</organism>
<dbReference type="InterPro" id="IPR048327">
    <property type="entry name" value="Dyp_perox_N"/>
</dbReference>
<dbReference type="PANTHER" id="PTHR30521:SF0">
    <property type="entry name" value="DYP-TYPE PEROXIDASE FAMILY PROTEIN"/>
    <property type="match status" value="1"/>
</dbReference>
<evidence type="ECO:0000256" key="7">
    <source>
        <dbReference type="SAM" id="MobiDB-lite"/>
    </source>
</evidence>
<dbReference type="PANTHER" id="PTHR30521">
    <property type="entry name" value="DEFERROCHELATASE/PEROXIDASE"/>
    <property type="match status" value="1"/>
</dbReference>
<keyword evidence="2 10" id="KW-0575">Peroxidase</keyword>
<evidence type="ECO:0000259" key="8">
    <source>
        <dbReference type="Pfam" id="PF04261"/>
    </source>
</evidence>
<accession>A0A7L4YMC5</accession>
<feature type="domain" description="Dyp-type peroxidase N-terminal" evidence="8">
    <location>
        <begin position="4"/>
        <end position="132"/>
    </location>
</feature>
<evidence type="ECO:0000256" key="4">
    <source>
        <dbReference type="ARBA" id="ARBA00023002"/>
    </source>
</evidence>
<dbReference type="NCBIfam" id="TIGR01413">
    <property type="entry name" value="Dyp_perox_fam"/>
    <property type="match status" value="1"/>
</dbReference>
<dbReference type="PROSITE" id="PS51404">
    <property type="entry name" value="DYP_PEROXIDASE"/>
    <property type="match status" value="1"/>
</dbReference>
<dbReference type="Pfam" id="PF04261">
    <property type="entry name" value="Dyp_perox_N"/>
    <property type="match status" value="1"/>
</dbReference>
<keyword evidence="3" id="KW-0479">Metal-binding</keyword>
<dbReference type="EMBL" id="CP047156">
    <property type="protein sequence ID" value="QHC00316.1"/>
    <property type="molecule type" value="Genomic_DNA"/>
</dbReference>
<evidence type="ECO:0000259" key="9">
    <source>
        <dbReference type="Pfam" id="PF20628"/>
    </source>
</evidence>
<comment type="similarity">
    <text evidence="6">Belongs to the DyP-type peroxidase family.</text>
</comment>
<dbReference type="GO" id="GO:0005829">
    <property type="term" value="C:cytosol"/>
    <property type="evidence" value="ECO:0007669"/>
    <property type="project" value="TreeGrafter"/>
</dbReference>
<evidence type="ECO:0000256" key="5">
    <source>
        <dbReference type="ARBA" id="ARBA00023004"/>
    </source>
</evidence>
<proteinExistence type="inferred from homology"/>
<keyword evidence="4" id="KW-0560">Oxidoreductase</keyword>
<dbReference type="RefSeq" id="WP_159544677.1">
    <property type="nucleotide sequence ID" value="NZ_CP047156.1"/>
</dbReference>
<dbReference type="SUPFAM" id="SSF54909">
    <property type="entry name" value="Dimeric alpha+beta barrel"/>
    <property type="match status" value="1"/>
</dbReference>
<dbReference type="OrthoDB" id="3251355at2"/>
<dbReference type="GO" id="GO:0004601">
    <property type="term" value="F:peroxidase activity"/>
    <property type="evidence" value="ECO:0007669"/>
    <property type="project" value="UniProtKB-KW"/>
</dbReference>
<dbReference type="InterPro" id="IPR006314">
    <property type="entry name" value="Dyp_peroxidase"/>
</dbReference>
<sequence>MVPQTIVEAPAVAATFMVLTVPEGKQTQATEVIGNLPSIFRSVEFREPEKSLNLVVGIGSDFYDRVYEGPRPAHLHPFEELKGDRHTAPSTPGDLLLHIRAVRRDVIFELADLILREFGDAVEIADSTDGFRYFDDRDLLGFVDGSENPRGQFADDAVLVGDADPHFAGSSYVIVQKYLHDLDAWRAQSVEAQEDAIGRTKLENIEFPDDKKAADSHVKLNTIHAPDGRQLKIVRDNMPFSEFSPNVKGTYFIGYAADPGVTEQMLRHMFIGNPPGTTDRILDFSTAKTGCLFFVPTQDFLDNQPLKGSGAGSGDSGTKATTEKPAQAAKAGDAS</sequence>